<evidence type="ECO:0000256" key="1">
    <source>
        <dbReference type="ARBA" id="ARBA00004167"/>
    </source>
</evidence>
<gene>
    <name evidence="7" type="ORF">Sjap_013667</name>
</gene>
<accession>A0AAP0IZJ0</accession>
<feature type="domain" description="Late embryogenesis abundant protein LEA-2 subgroup" evidence="6">
    <location>
        <begin position="71"/>
        <end position="171"/>
    </location>
</feature>
<dbReference type="Pfam" id="PF03168">
    <property type="entry name" value="LEA_2"/>
    <property type="match status" value="1"/>
</dbReference>
<dbReference type="InterPro" id="IPR004864">
    <property type="entry name" value="LEA_2"/>
</dbReference>
<comment type="subcellular location">
    <subcellularLocation>
        <location evidence="1">Membrane</location>
        <topology evidence="1">Single-pass membrane protein</topology>
    </subcellularLocation>
</comment>
<evidence type="ECO:0000313" key="7">
    <source>
        <dbReference type="EMBL" id="KAK9124065.1"/>
    </source>
</evidence>
<dbReference type="PANTHER" id="PTHR31234">
    <property type="entry name" value="LATE EMBRYOGENESIS ABUNDANT (LEA) HYDROXYPROLINE-RICH GLYCOPROTEIN FAMILY"/>
    <property type="match status" value="1"/>
</dbReference>
<evidence type="ECO:0000256" key="5">
    <source>
        <dbReference type="SAM" id="Phobius"/>
    </source>
</evidence>
<dbReference type="PANTHER" id="PTHR31234:SF39">
    <property type="entry name" value="HARPIN-INDUCED PROTEIN 1 CONTAINING PROTEIN, EXPRESSED"/>
    <property type="match status" value="1"/>
</dbReference>
<protein>
    <recommendedName>
        <fullName evidence="6">Late embryogenesis abundant protein LEA-2 subgroup domain-containing protein</fullName>
    </recommendedName>
</protein>
<sequence>MANPTVSRPPSLLRLIAIIILVLIILVGLVVLIIWLTVKPRKLEYSIERADVQGFNLHYDHLNASFDLVMRAYNPNTKAALYYDSIHVFVSYDDQNIASQTVQPFFQPHRNVTRLELKPASQSLALQGSVSRDLRLEKSSGEIELDVYMRAKVRFKVGRWKSRHYTIKVRCSPLLVHLYSPRKFQSKECDVDL</sequence>
<keyword evidence="4 5" id="KW-0472">Membrane</keyword>
<evidence type="ECO:0000313" key="8">
    <source>
        <dbReference type="Proteomes" id="UP001417504"/>
    </source>
</evidence>
<evidence type="ECO:0000256" key="2">
    <source>
        <dbReference type="ARBA" id="ARBA00022692"/>
    </source>
</evidence>
<reference evidence="7 8" key="1">
    <citation type="submission" date="2024-01" db="EMBL/GenBank/DDBJ databases">
        <title>Genome assemblies of Stephania.</title>
        <authorList>
            <person name="Yang L."/>
        </authorList>
    </citation>
    <scope>NUCLEOTIDE SEQUENCE [LARGE SCALE GENOMIC DNA]</scope>
    <source>
        <strain evidence="7">QJT</strain>
        <tissue evidence="7">Leaf</tissue>
    </source>
</reference>
<dbReference type="GO" id="GO:0005886">
    <property type="term" value="C:plasma membrane"/>
    <property type="evidence" value="ECO:0007669"/>
    <property type="project" value="TreeGrafter"/>
</dbReference>
<keyword evidence="3 5" id="KW-1133">Transmembrane helix</keyword>
<keyword evidence="2 5" id="KW-0812">Transmembrane</keyword>
<proteinExistence type="predicted"/>
<dbReference type="Proteomes" id="UP001417504">
    <property type="component" value="Unassembled WGS sequence"/>
</dbReference>
<evidence type="ECO:0000256" key="3">
    <source>
        <dbReference type="ARBA" id="ARBA00022989"/>
    </source>
</evidence>
<organism evidence="7 8">
    <name type="scientific">Stephania japonica</name>
    <dbReference type="NCBI Taxonomy" id="461633"/>
    <lineage>
        <taxon>Eukaryota</taxon>
        <taxon>Viridiplantae</taxon>
        <taxon>Streptophyta</taxon>
        <taxon>Embryophyta</taxon>
        <taxon>Tracheophyta</taxon>
        <taxon>Spermatophyta</taxon>
        <taxon>Magnoliopsida</taxon>
        <taxon>Ranunculales</taxon>
        <taxon>Menispermaceae</taxon>
        <taxon>Menispermoideae</taxon>
        <taxon>Cissampelideae</taxon>
        <taxon>Stephania</taxon>
    </lineage>
</organism>
<evidence type="ECO:0000259" key="6">
    <source>
        <dbReference type="Pfam" id="PF03168"/>
    </source>
</evidence>
<dbReference type="GO" id="GO:0098542">
    <property type="term" value="P:defense response to other organism"/>
    <property type="evidence" value="ECO:0007669"/>
    <property type="project" value="InterPro"/>
</dbReference>
<name>A0AAP0IZJ0_9MAGN</name>
<keyword evidence="8" id="KW-1185">Reference proteome</keyword>
<dbReference type="EMBL" id="JBBNAE010000005">
    <property type="protein sequence ID" value="KAK9124065.1"/>
    <property type="molecule type" value="Genomic_DNA"/>
</dbReference>
<feature type="transmembrane region" description="Helical" evidence="5">
    <location>
        <begin position="12"/>
        <end position="38"/>
    </location>
</feature>
<comment type="caution">
    <text evidence="7">The sequence shown here is derived from an EMBL/GenBank/DDBJ whole genome shotgun (WGS) entry which is preliminary data.</text>
</comment>
<dbReference type="AlphaFoldDB" id="A0AAP0IZJ0"/>
<dbReference type="InterPro" id="IPR044839">
    <property type="entry name" value="NDR1-like"/>
</dbReference>
<evidence type="ECO:0000256" key="4">
    <source>
        <dbReference type="ARBA" id="ARBA00023136"/>
    </source>
</evidence>